<dbReference type="InterPro" id="IPR002577">
    <property type="entry name" value="HTH_HxlR"/>
</dbReference>
<reference evidence="5" key="1">
    <citation type="submission" date="2018-06" db="EMBL/GenBank/DDBJ databases">
        <authorList>
            <person name="Zhirakovskaya E."/>
        </authorList>
    </citation>
    <scope>NUCLEOTIDE SEQUENCE</scope>
</reference>
<dbReference type="AlphaFoldDB" id="A0A3B1C2T1"/>
<keyword evidence="2" id="KW-0238">DNA-binding</keyword>
<evidence type="ECO:0000313" key="5">
    <source>
        <dbReference type="EMBL" id="VAX18128.1"/>
    </source>
</evidence>
<dbReference type="Gene3D" id="1.10.10.10">
    <property type="entry name" value="Winged helix-like DNA-binding domain superfamily/Winged helix DNA-binding domain"/>
    <property type="match status" value="1"/>
</dbReference>
<keyword evidence="3" id="KW-0804">Transcription</keyword>
<dbReference type="InterPro" id="IPR036388">
    <property type="entry name" value="WH-like_DNA-bd_sf"/>
</dbReference>
<proteinExistence type="predicted"/>
<dbReference type="Pfam" id="PF01638">
    <property type="entry name" value="HxlR"/>
    <property type="match status" value="1"/>
</dbReference>
<evidence type="ECO:0000256" key="1">
    <source>
        <dbReference type="ARBA" id="ARBA00023015"/>
    </source>
</evidence>
<protein>
    <submittedName>
        <fullName evidence="5">Transcriptional regulator, HxlR family</fullName>
    </submittedName>
</protein>
<evidence type="ECO:0000256" key="3">
    <source>
        <dbReference type="ARBA" id="ARBA00023163"/>
    </source>
</evidence>
<accession>A0A3B1C2T1</accession>
<dbReference type="PANTHER" id="PTHR33204">
    <property type="entry name" value="TRANSCRIPTIONAL REGULATOR, MARR FAMILY"/>
    <property type="match status" value="1"/>
</dbReference>
<name>A0A3B1C2T1_9ZZZZ</name>
<keyword evidence="1" id="KW-0805">Transcription regulation</keyword>
<dbReference type="PANTHER" id="PTHR33204:SF37">
    <property type="entry name" value="HTH-TYPE TRANSCRIPTIONAL REGULATOR YODB"/>
    <property type="match status" value="1"/>
</dbReference>
<dbReference type="GO" id="GO:0003677">
    <property type="term" value="F:DNA binding"/>
    <property type="evidence" value="ECO:0007669"/>
    <property type="project" value="UniProtKB-KW"/>
</dbReference>
<organism evidence="5">
    <name type="scientific">hydrothermal vent metagenome</name>
    <dbReference type="NCBI Taxonomy" id="652676"/>
    <lineage>
        <taxon>unclassified sequences</taxon>
        <taxon>metagenomes</taxon>
        <taxon>ecological metagenomes</taxon>
    </lineage>
</organism>
<dbReference type="InterPro" id="IPR036390">
    <property type="entry name" value="WH_DNA-bd_sf"/>
</dbReference>
<evidence type="ECO:0000256" key="2">
    <source>
        <dbReference type="ARBA" id="ARBA00023125"/>
    </source>
</evidence>
<gene>
    <name evidence="5" type="ORF">MNBD_NITROSPINAE04-1898</name>
</gene>
<feature type="domain" description="HTH hxlR-type" evidence="4">
    <location>
        <begin position="12"/>
        <end position="111"/>
    </location>
</feature>
<sequence>MSCSGKKGRSECPVTFVLDIFGDKWSLLIVRDLMLRGRCTYGEFLNAGDGIATNILADRLRCLELKGIIHKSRDPKSRRRYLYSLTKKGLDLAPIILEMIRWSGKHDPATGARKEFLKRLRDDFDGIISDIHSGIVVIK</sequence>
<dbReference type="EMBL" id="UOGA01000116">
    <property type="protein sequence ID" value="VAX18128.1"/>
    <property type="molecule type" value="Genomic_DNA"/>
</dbReference>
<dbReference type="SUPFAM" id="SSF46785">
    <property type="entry name" value="Winged helix' DNA-binding domain"/>
    <property type="match status" value="1"/>
</dbReference>
<evidence type="ECO:0000259" key="4">
    <source>
        <dbReference type="PROSITE" id="PS51118"/>
    </source>
</evidence>
<dbReference type="PROSITE" id="PS51118">
    <property type="entry name" value="HTH_HXLR"/>
    <property type="match status" value="1"/>
</dbReference>